<dbReference type="Proteomes" id="UP000254920">
    <property type="component" value="Unassembled WGS sequence"/>
</dbReference>
<keyword evidence="7 12" id="KW-0560">Oxidoreductase</keyword>
<reference evidence="13 14" key="1">
    <citation type="submission" date="2018-06" db="EMBL/GenBank/DDBJ databases">
        <authorList>
            <consortium name="Pathogen Informatics"/>
            <person name="Doyle S."/>
        </authorList>
    </citation>
    <scope>NUCLEOTIDE SEQUENCE [LARGE SCALE GENOMIC DNA]</scope>
    <source>
        <strain evidence="13 14">NCTC12475</strain>
    </source>
</reference>
<name>A0A381DGU8_9BACT</name>
<dbReference type="InterPro" id="IPR003171">
    <property type="entry name" value="Mehydrof_redctse-like"/>
</dbReference>
<keyword evidence="6 12" id="KW-0274">FAD</keyword>
<dbReference type="SUPFAM" id="SSF51730">
    <property type="entry name" value="FAD-linked oxidoreductase"/>
    <property type="match status" value="1"/>
</dbReference>
<evidence type="ECO:0000256" key="7">
    <source>
        <dbReference type="ARBA" id="ARBA00023002"/>
    </source>
</evidence>
<dbReference type="EMBL" id="UFVD01000001">
    <property type="protein sequence ID" value="SUX09607.1"/>
    <property type="molecule type" value="Genomic_DNA"/>
</dbReference>
<dbReference type="OrthoDB" id="9812555at2"/>
<evidence type="ECO:0000256" key="9">
    <source>
        <dbReference type="ARBA" id="ARBA00023167"/>
    </source>
</evidence>
<evidence type="ECO:0000256" key="6">
    <source>
        <dbReference type="ARBA" id="ARBA00022827"/>
    </source>
</evidence>
<dbReference type="GO" id="GO:0106312">
    <property type="term" value="F:methylenetetrahydrofolate reductase (NADH) activity"/>
    <property type="evidence" value="ECO:0007669"/>
    <property type="project" value="UniProtKB-EC"/>
</dbReference>
<dbReference type="STRING" id="32024.GCA_000788295_00199"/>
<protein>
    <recommendedName>
        <fullName evidence="12">Methylenetetrahydrofolate reductase</fullName>
        <ecNumber evidence="12">1.5.1.54</ecNumber>
    </recommendedName>
</protein>
<keyword evidence="5 12" id="KW-0285">Flavoprotein</keyword>
<evidence type="ECO:0000256" key="12">
    <source>
        <dbReference type="RuleBase" id="RU003862"/>
    </source>
</evidence>
<dbReference type="EC" id="1.5.1.54" evidence="12"/>
<evidence type="ECO:0000256" key="8">
    <source>
        <dbReference type="ARBA" id="ARBA00023027"/>
    </source>
</evidence>
<dbReference type="PANTHER" id="PTHR45754:SF3">
    <property type="entry name" value="METHYLENETETRAHYDROFOLATE REDUCTASE (NADPH)"/>
    <property type="match status" value="1"/>
</dbReference>
<comment type="pathway">
    <text evidence="10">Amino-acid biosynthesis; L-methionine biosynthesis via de novo pathway.</text>
</comment>
<dbReference type="GO" id="GO:0005829">
    <property type="term" value="C:cytosol"/>
    <property type="evidence" value="ECO:0007669"/>
    <property type="project" value="InterPro"/>
</dbReference>
<keyword evidence="14" id="KW-1185">Reference proteome</keyword>
<accession>A0A381DGU8</accession>
<keyword evidence="9" id="KW-0486">Methionine biosynthesis</keyword>
<dbReference type="GO" id="GO:0035999">
    <property type="term" value="P:tetrahydrofolate interconversion"/>
    <property type="evidence" value="ECO:0007669"/>
    <property type="project" value="UniProtKB-UniPathway"/>
</dbReference>
<comment type="pathway">
    <text evidence="2 12">One-carbon metabolism; tetrahydrofolate interconversion.</text>
</comment>
<dbReference type="InterPro" id="IPR004620">
    <property type="entry name" value="MTHF_reductase_bac"/>
</dbReference>
<organism evidence="13 14">
    <name type="scientific">Campylobacter sputorum subsp. sputorum</name>
    <dbReference type="NCBI Taxonomy" id="32024"/>
    <lineage>
        <taxon>Bacteria</taxon>
        <taxon>Pseudomonadati</taxon>
        <taxon>Campylobacterota</taxon>
        <taxon>Epsilonproteobacteria</taxon>
        <taxon>Campylobacterales</taxon>
        <taxon>Campylobacteraceae</taxon>
        <taxon>Campylobacter</taxon>
    </lineage>
</organism>
<evidence type="ECO:0000313" key="13">
    <source>
        <dbReference type="EMBL" id="SUX09607.1"/>
    </source>
</evidence>
<dbReference type="GeneID" id="93090563"/>
<evidence type="ECO:0000256" key="10">
    <source>
        <dbReference type="ARBA" id="ARBA00034478"/>
    </source>
</evidence>
<dbReference type="AlphaFoldDB" id="A0A381DGU8"/>
<comment type="catalytic activity">
    <reaction evidence="11">
        <text>(6S)-5-methyl-5,6,7,8-tetrahydrofolate + NAD(+) = (6R)-5,10-methylene-5,6,7,8-tetrahydrofolate + NADH + H(+)</text>
        <dbReference type="Rhea" id="RHEA:19821"/>
        <dbReference type="ChEBI" id="CHEBI:15378"/>
        <dbReference type="ChEBI" id="CHEBI:15636"/>
        <dbReference type="ChEBI" id="CHEBI:18608"/>
        <dbReference type="ChEBI" id="CHEBI:57540"/>
        <dbReference type="ChEBI" id="CHEBI:57945"/>
        <dbReference type="EC" id="1.5.1.54"/>
    </reaction>
    <physiologicalReaction direction="right-to-left" evidence="11">
        <dbReference type="Rhea" id="RHEA:19823"/>
    </physiologicalReaction>
</comment>
<dbReference type="GO" id="GO:0009086">
    <property type="term" value="P:methionine biosynthetic process"/>
    <property type="evidence" value="ECO:0007669"/>
    <property type="project" value="UniProtKB-KW"/>
</dbReference>
<comment type="similarity">
    <text evidence="3 12">Belongs to the methylenetetrahydrofolate reductase family.</text>
</comment>
<dbReference type="CDD" id="cd00537">
    <property type="entry name" value="MTHFR"/>
    <property type="match status" value="1"/>
</dbReference>
<dbReference type="Gene3D" id="3.20.20.220">
    <property type="match status" value="1"/>
</dbReference>
<gene>
    <name evidence="13" type="primary">metF</name>
    <name evidence="13" type="ORF">NCTC12475_00111</name>
</gene>
<evidence type="ECO:0000256" key="3">
    <source>
        <dbReference type="ARBA" id="ARBA00006743"/>
    </source>
</evidence>
<evidence type="ECO:0000256" key="2">
    <source>
        <dbReference type="ARBA" id="ARBA00004777"/>
    </source>
</evidence>
<proteinExistence type="inferred from homology"/>
<evidence type="ECO:0000256" key="4">
    <source>
        <dbReference type="ARBA" id="ARBA00022605"/>
    </source>
</evidence>
<dbReference type="GO" id="GO:0071949">
    <property type="term" value="F:FAD binding"/>
    <property type="evidence" value="ECO:0007669"/>
    <property type="project" value="TreeGrafter"/>
</dbReference>
<evidence type="ECO:0000256" key="1">
    <source>
        <dbReference type="ARBA" id="ARBA00001974"/>
    </source>
</evidence>
<evidence type="ECO:0000313" key="14">
    <source>
        <dbReference type="Proteomes" id="UP000254920"/>
    </source>
</evidence>
<dbReference type="InterPro" id="IPR029041">
    <property type="entry name" value="FAD-linked_oxidoreductase-like"/>
</dbReference>
<keyword evidence="8" id="KW-0520">NAD</keyword>
<evidence type="ECO:0000256" key="11">
    <source>
        <dbReference type="ARBA" id="ARBA00048628"/>
    </source>
</evidence>
<dbReference type="UniPathway" id="UPA00193"/>
<sequence length="280" mass="31786">MTLSFEIFPPRKNDNVEKIYDTLEALKDLDPDFISVTFGAAGSKNSTNTLDIATLVKDKYKTKSIVHLPCIHKNKDEILQILQECKKRGLNDILALRGDEVENEKVSEDFSYASDLVKFIKQNGNFTIYGACYPEKHKNSKDFVEDIKNLKIKVDAGVSTLLTQLFFDNEDFYKFRQNCDLANINAKICAGIMPVTNKRQILKITSLCGAKIPPKFVRILDKYQDDEKAMFDAGIAYAIDQIVDLVTYGVDGIHLYTMNNAKVAIKIYDAIKSLFQREIK</sequence>
<dbReference type="Pfam" id="PF02219">
    <property type="entry name" value="MTHFR"/>
    <property type="match status" value="1"/>
</dbReference>
<dbReference type="RefSeq" id="WP_089182394.1">
    <property type="nucleotide sequence ID" value="NZ_CP043427.1"/>
</dbReference>
<evidence type="ECO:0000256" key="5">
    <source>
        <dbReference type="ARBA" id="ARBA00022630"/>
    </source>
</evidence>
<dbReference type="PANTHER" id="PTHR45754">
    <property type="entry name" value="METHYLENETETRAHYDROFOLATE REDUCTASE"/>
    <property type="match status" value="1"/>
</dbReference>
<keyword evidence="4" id="KW-0028">Amino-acid biosynthesis</keyword>
<dbReference type="NCBIfam" id="TIGR00676">
    <property type="entry name" value="fadh2"/>
    <property type="match status" value="1"/>
</dbReference>
<comment type="cofactor">
    <cofactor evidence="1 12">
        <name>FAD</name>
        <dbReference type="ChEBI" id="CHEBI:57692"/>
    </cofactor>
</comment>